<feature type="transmembrane region" description="Helical" evidence="9">
    <location>
        <begin position="429"/>
        <end position="451"/>
    </location>
</feature>
<keyword evidence="5 9" id="KW-1133">Transmembrane helix</keyword>
<evidence type="ECO:0000256" key="7">
    <source>
        <dbReference type="RuleBase" id="RU003346"/>
    </source>
</evidence>
<feature type="domain" description="Major facilitator superfamily (MFS) profile" evidence="10">
    <location>
        <begin position="42"/>
        <end position="483"/>
    </location>
</feature>
<evidence type="ECO:0000256" key="5">
    <source>
        <dbReference type="ARBA" id="ARBA00022989"/>
    </source>
</evidence>
<evidence type="ECO:0000313" key="12">
    <source>
        <dbReference type="Proteomes" id="UP001596122"/>
    </source>
</evidence>
<dbReference type="InterPro" id="IPR050820">
    <property type="entry name" value="MFS_Sugar_Transporter"/>
</dbReference>
<feature type="transmembrane region" description="Helical" evidence="9">
    <location>
        <begin position="288"/>
        <end position="310"/>
    </location>
</feature>
<dbReference type="NCBIfam" id="TIGR00879">
    <property type="entry name" value="SP"/>
    <property type="match status" value="1"/>
</dbReference>
<dbReference type="PROSITE" id="PS00217">
    <property type="entry name" value="SUGAR_TRANSPORT_2"/>
    <property type="match status" value="1"/>
</dbReference>
<dbReference type="InterPro" id="IPR020846">
    <property type="entry name" value="MFS_dom"/>
</dbReference>
<feature type="transmembrane region" description="Helical" evidence="9">
    <location>
        <begin position="325"/>
        <end position="347"/>
    </location>
</feature>
<proteinExistence type="inferred from homology"/>
<protein>
    <submittedName>
        <fullName evidence="11">Sugar porter family MFS transporter</fullName>
    </submittedName>
</protein>
<dbReference type="Pfam" id="PF00083">
    <property type="entry name" value="Sugar_tr"/>
    <property type="match status" value="1"/>
</dbReference>
<dbReference type="InterPro" id="IPR005828">
    <property type="entry name" value="MFS_sugar_transport-like"/>
</dbReference>
<evidence type="ECO:0000256" key="6">
    <source>
        <dbReference type="ARBA" id="ARBA00023136"/>
    </source>
</evidence>
<feature type="transmembrane region" description="Helical" evidence="9">
    <location>
        <begin position="76"/>
        <end position="96"/>
    </location>
</feature>
<dbReference type="RefSeq" id="WP_340269335.1">
    <property type="nucleotide sequence ID" value="NZ_JBBEOG010000004.1"/>
</dbReference>
<dbReference type="InterPro" id="IPR005829">
    <property type="entry name" value="Sugar_transporter_CS"/>
</dbReference>
<feature type="transmembrane region" description="Helical" evidence="9">
    <location>
        <begin position="174"/>
        <end position="196"/>
    </location>
</feature>
<dbReference type="PANTHER" id="PTHR48023">
    <property type="entry name" value="D-XYLOSE-PROTON SYMPORTER-LIKE 2"/>
    <property type="match status" value="1"/>
</dbReference>
<feature type="compositionally biased region" description="Low complexity" evidence="8">
    <location>
        <begin position="10"/>
        <end position="23"/>
    </location>
</feature>
<dbReference type="PROSITE" id="PS00216">
    <property type="entry name" value="SUGAR_TRANSPORT_1"/>
    <property type="match status" value="1"/>
</dbReference>
<evidence type="ECO:0000313" key="11">
    <source>
        <dbReference type="EMBL" id="MFC5381450.1"/>
    </source>
</evidence>
<dbReference type="Proteomes" id="UP001596122">
    <property type="component" value="Unassembled WGS sequence"/>
</dbReference>
<reference evidence="12" key="1">
    <citation type="journal article" date="2019" name="Int. J. Syst. Evol. Microbiol.">
        <title>The Global Catalogue of Microorganisms (GCM) 10K type strain sequencing project: providing services to taxonomists for standard genome sequencing and annotation.</title>
        <authorList>
            <consortium name="The Broad Institute Genomics Platform"/>
            <consortium name="The Broad Institute Genome Sequencing Center for Infectious Disease"/>
            <person name="Wu L."/>
            <person name="Ma J."/>
        </authorList>
    </citation>
    <scope>NUCLEOTIDE SEQUENCE [LARGE SCALE GENOMIC DNA]</scope>
    <source>
        <strain evidence="12">CCUG 43114</strain>
    </source>
</reference>
<keyword evidence="4 9" id="KW-0812">Transmembrane</keyword>
<feature type="transmembrane region" description="Helical" evidence="9">
    <location>
        <begin position="133"/>
        <end position="154"/>
    </location>
</feature>
<sequence length="505" mass="51985">MTDGPGGSTAGASSAAARTAAGDPGDGEQGGGRSHTANAVLISVVAAIGGFLFGFDTAVINGAVDALSGDFELSPGLTGFAVSSALLGCATGAWFAGGAADRFGRPKVMIIASVLFTASAIGSGLAFGVWDLILWRVVGGLGVGTASVIAPAYIAEIAPAAIRGRLGSLQQLAIVTGIFVALLSDAFLAGAAGGAAEELWLGLTAWRWMFLSELVPAVAYGLLALTIPESPRFLVARGEDRRARTVLLRLMSGESARERIDAIKKSLQGQKAVGLSNLRGAALGLQPIVWVGIALSLFQQLVGINVIFYYSTTLWRSVGFEESDALTVTVITSVTNVAVTVVAILLVDRIGRRPLLLIGSTAMTAALATMAVCFSQATGSGEDVSLAEPWSTVALVAANVFVVGFGVSWGPVVWVLLGEMFPNRLRAPALAVAAAAQWVANFAVSTTFPWLSENAGLAVTYGGYAAFALLSGLFVATVVQETKGRELEDMTGETGRRRKDLVGST</sequence>
<comment type="subcellular location">
    <subcellularLocation>
        <location evidence="1">Cell membrane</location>
        <topology evidence="1">Multi-pass membrane protein</topology>
    </subcellularLocation>
</comment>
<feature type="region of interest" description="Disordered" evidence="8">
    <location>
        <begin position="486"/>
        <end position="505"/>
    </location>
</feature>
<feature type="transmembrane region" description="Helical" evidence="9">
    <location>
        <begin position="390"/>
        <end position="417"/>
    </location>
</feature>
<feature type="transmembrane region" description="Helical" evidence="9">
    <location>
        <begin position="457"/>
        <end position="479"/>
    </location>
</feature>
<feature type="region of interest" description="Disordered" evidence="8">
    <location>
        <begin position="1"/>
        <end position="32"/>
    </location>
</feature>
<comment type="similarity">
    <text evidence="2 7">Belongs to the major facilitator superfamily. Sugar transporter (TC 2.A.1.1) family.</text>
</comment>
<feature type="transmembrane region" description="Helical" evidence="9">
    <location>
        <begin position="354"/>
        <end position="378"/>
    </location>
</feature>
<dbReference type="PANTHER" id="PTHR48023:SF4">
    <property type="entry name" value="D-XYLOSE-PROTON SYMPORTER-LIKE 2"/>
    <property type="match status" value="1"/>
</dbReference>
<keyword evidence="12" id="KW-1185">Reference proteome</keyword>
<gene>
    <name evidence="11" type="ORF">ACFPJ6_11660</name>
</gene>
<feature type="transmembrane region" description="Helical" evidence="9">
    <location>
        <begin position="108"/>
        <end position="127"/>
    </location>
</feature>
<evidence type="ECO:0000256" key="8">
    <source>
        <dbReference type="SAM" id="MobiDB-lite"/>
    </source>
</evidence>
<comment type="caution">
    <text evidence="11">The sequence shown here is derived from an EMBL/GenBank/DDBJ whole genome shotgun (WGS) entry which is preliminary data.</text>
</comment>
<organism evidence="11 12">
    <name type="scientific">Aquipuribacter nitratireducens</name>
    <dbReference type="NCBI Taxonomy" id="650104"/>
    <lineage>
        <taxon>Bacteria</taxon>
        <taxon>Bacillati</taxon>
        <taxon>Actinomycetota</taxon>
        <taxon>Actinomycetes</taxon>
        <taxon>Micrococcales</taxon>
        <taxon>Intrasporangiaceae</taxon>
        <taxon>Aquipuribacter</taxon>
    </lineage>
</organism>
<feature type="transmembrane region" description="Helical" evidence="9">
    <location>
        <begin position="39"/>
        <end position="64"/>
    </location>
</feature>
<keyword evidence="3 7" id="KW-0813">Transport</keyword>
<feature type="transmembrane region" description="Helical" evidence="9">
    <location>
        <begin position="208"/>
        <end position="227"/>
    </location>
</feature>
<dbReference type="PRINTS" id="PR00171">
    <property type="entry name" value="SUGRTRNSPORT"/>
</dbReference>
<evidence type="ECO:0000259" key="10">
    <source>
        <dbReference type="PROSITE" id="PS50850"/>
    </source>
</evidence>
<dbReference type="PROSITE" id="PS50850">
    <property type="entry name" value="MFS"/>
    <property type="match status" value="1"/>
</dbReference>
<evidence type="ECO:0000256" key="3">
    <source>
        <dbReference type="ARBA" id="ARBA00022448"/>
    </source>
</evidence>
<dbReference type="SUPFAM" id="SSF103473">
    <property type="entry name" value="MFS general substrate transporter"/>
    <property type="match status" value="1"/>
</dbReference>
<keyword evidence="6 9" id="KW-0472">Membrane</keyword>
<accession>A0ABW0GQE6</accession>
<evidence type="ECO:0000256" key="4">
    <source>
        <dbReference type="ARBA" id="ARBA00022692"/>
    </source>
</evidence>
<evidence type="ECO:0000256" key="9">
    <source>
        <dbReference type="SAM" id="Phobius"/>
    </source>
</evidence>
<dbReference type="InterPro" id="IPR003663">
    <property type="entry name" value="Sugar/inositol_transpt"/>
</dbReference>
<dbReference type="Gene3D" id="1.20.1250.20">
    <property type="entry name" value="MFS general substrate transporter like domains"/>
    <property type="match status" value="2"/>
</dbReference>
<dbReference type="EMBL" id="JBHSLD010000009">
    <property type="protein sequence ID" value="MFC5381450.1"/>
    <property type="molecule type" value="Genomic_DNA"/>
</dbReference>
<evidence type="ECO:0000256" key="2">
    <source>
        <dbReference type="ARBA" id="ARBA00010992"/>
    </source>
</evidence>
<name>A0ABW0GQE6_9MICO</name>
<evidence type="ECO:0000256" key="1">
    <source>
        <dbReference type="ARBA" id="ARBA00004651"/>
    </source>
</evidence>
<dbReference type="InterPro" id="IPR036259">
    <property type="entry name" value="MFS_trans_sf"/>
</dbReference>